<feature type="coiled-coil region" evidence="1">
    <location>
        <begin position="332"/>
        <end position="380"/>
    </location>
</feature>
<reference evidence="4 5" key="1">
    <citation type="submission" date="2019-02" db="EMBL/GenBank/DDBJ databases">
        <title>Deep-cultivation of Planctomycetes and their phenomic and genomic characterization uncovers novel biology.</title>
        <authorList>
            <person name="Wiegand S."/>
            <person name="Jogler M."/>
            <person name="Boedeker C."/>
            <person name="Pinto D."/>
            <person name="Vollmers J."/>
            <person name="Rivas-Marin E."/>
            <person name="Kohn T."/>
            <person name="Peeters S.H."/>
            <person name="Heuer A."/>
            <person name="Rast P."/>
            <person name="Oberbeckmann S."/>
            <person name="Bunk B."/>
            <person name="Jeske O."/>
            <person name="Meyerdierks A."/>
            <person name="Storesund J.E."/>
            <person name="Kallscheuer N."/>
            <person name="Luecker S."/>
            <person name="Lage O.M."/>
            <person name="Pohl T."/>
            <person name="Merkel B.J."/>
            <person name="Hornburger P."/>
            <person name="Mueller R.-W."/>
            <person name="Bruemmer F."/>
            <person name="Labrenz M."/>
            <person name="Spormann A.M."/>
            <person name="Op den Camp H."/>
            <person name="Overmann J."/>
            <person name="Amann R."/>
            <person name="Jetten M.S.M."/>
            <person name="Mascher T."/>
            <person name="Medema M.H."/>
            <person name="Devos D.P."/>
            <person name="Kaster A.-K."/>
            <person name="Ovreas L."/>
            <person name="Rohde M."/>
            <person name="Galperin M.Y."/>
            <person name="Jogler C."/>
        </authorList>
    </citation>
    <scope>NUCLEOTIDE SEQUENCE [LARGE SCALE GENOMIC DNA]</scope>
    <source>
        <strain evidence="4 5">Pan44</strain>
    </source>
</reference>
<proteinExistence type="predicted"/>
<keyword evidence="3" id="KW-0472">Membrane</keyword>
<feature type="transmembrane region" description="Helical" evidence="3">
    <location>
        <begin position="55"/>
        <end position="75"/>
    </location>
</feature>
<protein>
    <submittedName>
        <fullName evidence="4">Uncharacterized protein</fullName>
    </submittedName>
</protein>
<organism evidence="4 5">
    <name type="scientific">Caulifigura coniformis</name>
    <dbReference type="NCBI Taxonomy" id="2527983"/>
    <lineage>
        <taxon>Bacteria</taxon>
        <taxon>Pseudomonadati</taxon>
        <taxon>Planctomycetota</taxon>
        <taxon>Planctomycetia</taxon>
        <taxon>Planctomycetales</taxon>
        <taxon>Planctomycetaceae</taxon>
        <taxon>Caulifigura</taxon>
    </lineage>
</organism>
<dbReference type="AlphaFoldDB" id="A0A517SL30"/>
<dbReference type="Proteomes" id="UP000315700">
    <property type="component" value="Chromosome"/>
</dbReference>
<accession>A0A517SL30</accession>
<gene>
    <name evidence="4" type="ORF">Pan44_48820</name>
</gene>
<evidence type="ECO:0000256" key="1">
    <source>
        <dbReference type="SAM" id="Coils"/>
    </source>
</evidence>
<feature type="region of interest" description="Disordered" evidence="2">
    <location>
        <begin position="431"/>
        <end position="466"/>
    </location>
</feature>
<evidence type="ECO:0000313" key="4">
    <source>
        <dbReference type="EMBL" id="QDT56822.1"/>
    </source>
</evidence>
<keyword evidence="1" id="KW-0175">Coiled coil</keyword>
<evidence type="ECO:0000256" key="3">
    <source>
        <dbReference type="SAM" id="Phobius"/>
    </source>
</evidence>
<feature type="transmembrane region" description="Helical" evidence="3">
    <location>
        <begin position="27"/>
        <end position="49"/>
    </location>
</feature>
<feature type="compositionally biased region" description="Acidic residues" evidence="2">
    <location>
        <begin position="435"/>
        <end position="449"/>
    </location>
</feature>
<keyword evidence="3" id="KW-0812">Transmembrane</keyword>
<keyword evidence="3" id="KW-1133">Transmembrane helix</keyword>
<dbReference type="KEGG" id="ccos:Pan44_48820"/>
<name>A0A517SL30_9PLAN</name>
<feature type="transmembrane region" description="Helical" evidence="3">
    <location>
        <begin position="139"/>
        <end position="156"/>
    </location>
</feature>
<dbReference type="EMBL" id="CP036271">
    <property type="protein sequence ID" value="QDT56822.1"/>
    <property type="molecule type" value="Genomic_DNA"/>
</dbReference>
<keyword evidence="5" id="KW-1185">Reference proteome</keyword>
<dbReference type="InParanoid" id="A0A517SL30"/>
<feature type="compositionally biased region" description="Gly residues" evidence="2">
    <location>
        <begin position="450"/>
        <end position="461"/>
    </location>
</feature>
<sequence length="551" mass="60507">MVDSPRSQKVLDAVWWRLWFARVATRTFWAFVVFATIYALVLLTSRFTALVPDVFAPWTLVLPPALALLVGFAWPGRPTTQEAARSIDTAQNTRDLFLTLTMLRTTAGEYQPLVVTDAERAAAKVNPAAAVPFTWQQRLLSTAAALAILFCGQMFLPTFDPFGKVAQAKQEESSEKKLAEKKKETEIRKAQLMEKELENALSPDVEKSIAGLLNAFRAMKKDQPKKNFESLVGNQKVLGEKFRATNEALKTLMSKSNLDQKFGSQNASELKRWSESLQNGSSEELAKEMEKLKEELETLQKTEDPVARTEMERKIEKRLKAMADLATDQVGSKALQAAVQRAKEQLEAAKSDGKLSMEEKQALQESLDVAKMELQQIAQSARDMKALEESLQAIAAAKKLNGEGQLDGAMTDALTAMEQYKDFYEELLAQMGGDGEGEGNGEGDGEGDGEGTGGRGMGGGGKVDEDDKVETGFVAEKSQTPIQKGKILMSMKSKGLGDETNEDLKLEYKAALDSVKQGYAEAIDAEQIPPGYRGSIQSYFDSLGTPADRKK</sequence>
<evidence type="ECO:0000256" key="2">
    <source>
        <dbReference type="SAM" id="MobiDB-lite"/>
    </source>
</evidence>
<evidence type="ECO:0000313" key="5">
    <source>
        <dbReference type="Proteomes" id="UP000315700"/>
    </source>
</evidence>